<accession>A0AAD2DM79</accession>
<dbReference type="Proteomes" id="UP000834106">
    <property type="component" value="Chromosome 4"/>
</dbReference>
<proteinExistence type="predicted"/>
<evidence type="ECO:0000313" key="1">
    <source>
        <dbReference type="EMBL" id="CAI9759114.1"/>
    </source>
</evidence>
<evidence type="ECO:0000313" key="2">
    <source>
        <dbReference type="Proteomes" id="UP000834106"/>
    </source>
</evidence>
<dbReference type="AlphaFoldDB" id="A0AAD2DM79"/>
<sequence length="127" mass="14099">MFCYALFLKECYVGYKDPAAIGENYTRQEDLNFCCSKSLSGTGLVALATYLCPCLSDVSLENVAIHYKSLETLSLYSEFDHDGGFLSACKGWPLLNSLAKGCLLSTSVKLVFRNIEVRLCKLLEVFV</sequence>
<reference evidence="1" key="1">
    <citation type="submission" date="2023-05" db="EMBL/GenBank/DDBJ databases">
        <authorList>
            <person name="Huff M."/>
        </authorList>
    </citation>
    <scope>NUCLEOTIDE SEQUENCE</scope>
</reference>
<protein>
    <submittedName>
        <fullName evidence="1">Uncharacterized protein</fullName>
    </submittedName>
</protein>
<dbReference type="EMBL" id="OU503039">
    <property type="protein sequence ID" value="CAI9759114.1"/>
    <property type="molecule type" value="Genomic_DNA"/>
</dbReference>
<gene>
    <name evidence="1" type="ORF">FPE_LOCUS6544</name>
</gene>
<name>A0AAD2DM79_9LAMI</name>
<keyword evidence="2" id="KW-1185">Reference proteome</keyword>
<organism evidence="1 2">
    <name type="scientific">Fraxinus pennsylvanica</name>
    <dbReference type="NCBI Taxonomy" id="56036"/>
    <lineage>
        <taxon>Eukaryota</taxon>
        <taxon>Viridiplantae</taxon>
        <taxon>Streptophyta</taxon>
        <taxon>Embryophyta</taxon>
        <taxon>Tracheophyta</taxon>
        <taxon>Spermatophyta</taxon>
        <taxon>Magnoliopsida</taxon>
        <taxon>eudicotyledons</taxon>
        <taxon>Gunneridae</taxon>
        <taxon>Pentapetalae</taxon>
        <taxon>asterids</taxon>
        <taxon>lamiids</taxon>
        <taxon>Lamiales</taxon>
        <taxon>Oleaceae</taxon>
        <taxon>Oleeae</taxon>
        <taxon>Fraxinus</taxon>
    </lineage>
</organism>